<dbReference type="OrthoDB" id="3559694at2759"/>
<dbReference type="EMBL" id="MU001672">
    <property type="protein sequence ID" value="KAF2461074.1"/>
    <property type="molecule type" value="Genomic_DNA"/>
</dbReference>
<evidence type="ECO:0000256" key="1">
    <source>
        <dbReference type="SAM" id="Phobius"/>
    </source>
</evidence>
<protein>
    <recommendedName>
        <fullName evidence="4">Nuclear pore assembly and biogenesis-domain-containing protein</fullName>
    </recommendedName>
</protein>
<keyword evidence="1" id="KW-1133">Transmembrane helix</keyword>
<keyword evidence="1" id="KW-0472">Membrane</keyword>
<evidence type="ECO:0008006" key="4">
    <source>
        <dbReference type="Google" id="ProtNLM"/>
    </source>
</evidence>
<name>A0A6A6PAT9_9PEZI</name>
<evidence type="ECO:0000313" key="2">
    <source>
        <dbReference type="EMBL" id="KAF2461074.1"/>
    </source>
</evidence>
<proteinExistence type="predicted"/>
<keyword evidence="3" id="KW-1185">Reference proteome</keyword>
<keyword evidence="1" id="KW-0812">Transmembrane</keyword>
<feature type="transmembrane region" description="Helical" evidence="1">
    <location>
        <begin position="75"/>
        <end position="99"/>
    </location>
</feature>
<dbReference type="InterPro" id="IPR024316">
    <property type="entry name" value="APQ12"/>
</dbReference>
<dbReference type="AlphaFoldDB" id="A0A6A6PAT9"/>
<organism evidence="2 3">
    <name type="scientific">Lineolata rhizophorae</name>
    <dbReference type="NCBI Taxonomy" id="578093"/>
    <lineage>
        <taxon>Eukaryota</taxon>
        <taxon>Fungi</taxon>
        <taxon>Dikarya</taxon>
        <taxon>Ascomycota</taxon>
        <taxon>Pezizomycotina</taxon>
        <taxon>Dothideomycetes</taxon>
        <taxon>Dothideomycetes incertae sedis</taxon>
        <taxon>Lineolatales</taxon>
        <taxon>Lineolataceae</taxon>
        <taxon>Lineolata</taxon>
    </lineage>
</organism>
<sequence>MEVILDWMHAVLPAEARSFFSPISAPIHALSCLARDRVLPVVGRTVQSPDLASVALLVVIFFISLRIVHMLYRAVVFWVSLTLRLLFWLAVAGAALYLWDRGFDGTVADAEYLVGYWWDEYRRFQMQAEEHRLREAAGFYREPVPRPQREDWW</sequence>
<evidence type="ECO:0000313" key="3">
    <source>
        <dbReference type="Proteomes" id="UP000799766"/>
    </source>
</evidence>
<dbReference type="Proteomes" id="UP000799766">
    <property type="component" value="Unassembled WGS sequence"/>
</dbReference>
<gene>
    <name evidence="2" type="ORF">BDY21DRAFT_138385</name>
</gene>
<feature type="transmembrane region" description="Helical" evidence="1">
    <location>
        <begin position="51"/>
        <end position="68"/>
    </location>
</feature>
<accession>A0A6A6PAT9</accession>
<dbReference type="Pfam" id="PF12716">
    <property type="entry name" value="Apq12"/>
    <property type="match status" value="1"/>
</dbReference>
<reference evidence="2" key="1">
    <citation type="journal article" date="2020" name="Stud. Mycol.">
        <title>101 Dothideomycetes genomes: a test case for predicting lifestyles and emergence of pathogens.</title>
        <authorList>
            <person name="Haridas S."/>
            <person name="Albert R."/>
            <person name="Binder M."/>
            <person name="Bloem J."/>
            <person name="Labutti K."/>
            <person name="Salamov A."/>
            <person name="Andreopoulos B."/>
            <person name="Baker S."/>
            <person name="Barry K."/>
            <person name="Bills G."/>
            <person name="Bluhm B."/>
            <person name="Cannon C."/>
            <person name="Castanera R."/>
            <person name="Culley D."/>
            <person name="Daum C."/>
            <person name="Ezra D."/>
            <person name="Gonzalez J."/>
            <person name="Henrissat B."/>
            <person name="Kuo A."/>
            <person name="Liang C."/>
            <person name="Lipzen A."/>
            <person name="Lutzoni F."/>
            <person name="Magnuson J."/>
            <person name="Mondo S."/>
            <person name="Nolan M."/>
            <person name="Ohm R."/>
            <person name="Pangilinan J."/>
            <person name="Park H.-J."/>
            <person name="Ramirez L."/>
            <person name="Alfaro M."/>
            <person name="Sun H."/>
            <person name="Tritt A."/>
            <person name="Yoshinaga Y."/>
            <person name="Zwiers L.-H."/>
            <person name="Turgeon B."/>
            <person name="Goodwin S."/>
            <person name="Spatafora J."/>
            <person name="Crous P."/>
            <person name="Grigoriev I."/>
        </authorList>
    </citation>
    <scope>NUCLEOTIDE SEQUENCE</scope>
    <source>
        <strain evidence="2">ATCC 16933</strain>
    </source>
</reference>